<sequence length="121" mass="13516">MRISWGVYRTLPGMATDHEAWKLSVPCLIRSMRIERPISTIVLQPWNGRVGKCFSVSRHVPIGVPLIIGNALEAEKIRWTPYPSLSGRVISSTSLVGMHAITTSNYSKPQHSISSGRKTFR</sequence>
<protein>
    <submittedName>
        <fullName evidence="1">Uncharacterized protein</fullName>
    </submittedName>
</protein>
<organism evidence="1 2">
    <name type="scientific">Scleroderma citrinum Foug A</name>
    <dbReference type="NCBI Taxonomy" id="1036808"/>
    <lineage>
        <taxon>Eukaryota</taxon>
        <taxon>Fungi</taxon>
        <taxon>Dikarya</taxon>
        <taxon>Basidiomycota</taxon>
        <taxon>Agaricomycotina</taxon>
        <taxon>Agaricomycetes</taxon>
        <taxon>Agaricomycetidae</taxon>
        <taxon>Boletales</taxon>
        <taxon>Sclerodermatineae</taxon>
        <taxon>Sclerodermataceae</taxon>
        <taxon>Scleroderma</taxon>
    </lineage>
</organism>
<accession>A0A0C3ASD6</accession>
<dbReference type="Proteomes" id="UP000053989">
    <property type="component" value="Unassembled WGS sequence"/>
</dbReference>
<dbReference type="AlphaFoldDB" id="A0A0C3ASD6"/>
<keyword evidence="2" id="KW-1185">Reference proteome</keyword>
<dbReference type="InParanoid" id="A0A0C3ASD6"/>
<dbReference type="HOGENOM" id="CLU_2039456_0_0_1"/>
<evidence type="ECO:0000313" key="2">
    <source>
        <dbReference type="Proteomes" id="UP000053989"/>
    </source>
</evidence>
<reference evidence="2" key="2">
    <citation type="submission" date="2015-01" db="EMBL/GenBank/DDBJ databases">
        <title>Evolutionary Origins and Diversification of the Mycorrhizal Mutualists.</title>
        <authorList>
            <consortium name="DOE Joint Genome Institute"/>
            <consortium name="Mycorrhizal Genomics Consortium"/>
            <person name="Kohler A."/>
            <person name="Kuo A."/>
            <person name="Nagy L.G."/>
            <person name="Floudas D."/>
            <person name="Copeland A."/>
            <person name="Barry K.W."/>
            <person name="Cichocki N."/>
            <person name="Veneault-Fourrey C."/>
            <person name="LaButti K."/>
            <person name="Lindquist E.A."/>
            <person name="Lipzen A."/>
            <person name="Lundell T."/>
            <person name="Morin E."/>
            <person name="Murat C."/>
            <person name="Riley R."/>
            <person name="Ohm R."/>
            <person name="Sun H."/>
            <person name="Tunlid A."/>
            <person name="Henrissat B."/>
            <person name="Grigoriev I.V."/>
            <person name="Hibbett D.S."/>
            <person name="Martin F."/>
        </authorList>
    </citation>
    <scope>NUCLEOTIDE SEQUENCE [LARGE SCALE GENOMIC DNA]</scope>
    <source>
        <strain evidence="2">Foug A</strain>
    </source>
</reference>
<evidence type="ECO:0000313" key="1">
    <source>
        <dbReference type="EMBL" id="KIM67857.1"/>
    </source>
</evidence>
<name>A0A0C3ASD6_9AGAM</name>
<gene>
    <name evidence="1" type="ORF">SCLCIDRAFT_1072830</name>
</gene>
<dbReference type="EMBL" id="KN822011">
    <property type="protein sequence ID" value="KIM67857.1"/>
    <property type="molecule type" value="Genomic_DNA"/>
</dbReference>
<reference evidence="1 2" key="1">
    <citation type="submission" date="2014-04" db="EMBL/GenBank/DDBJ databases">
        <authorList>
            <consortium name="DOE Joint Genome Institute"/>
            <person name="Kuo A."/>
            <person name="Kohler A."/>
            <person name="Nagy L.G."/>
            <person name="Floudas D."/>
            <person name="Copeland A."/>
            <person name="Barry K.W."/>
            <person name="Cichocki N."/>
            <person name="Veneault-Fourrey C."/>
            <person name="LaButti K."/>
            <person name="Lindquist E.A."/>
            <person name="Lipzen A."/>
            <person name="Lundell T."/>
            <person name="Morin E."/>
            <person name="Murat C."/>
            <person name="Sun H."/>
            <person name="Tunlid A."/>
            <person name="Henrissat B."/>
            <person name="Grigoriev I.V."/>
            <person name="Hibbett D.S."/>
            <person name="Martin F."/>
            <person name="Nordberg H.P."/>
            <person name="Cantor M.N."/>
            <person name="Hua S.X."/>
        </authorList>
    </citation>
    <scope>NUCLEOTIDE SEQUENCE [LARGE SCALE GENOMIC DNA]</scope>
    <source>
        <strain evidence="1 2">Foug A</strain>
    </source>
</reference>
<proteinExistence type="predicted"/>